<reference evidence="1" key="1">
    <citation type="submission" date="2018-02" db="EMBL/GenBank/DDBJ databases">
        <title>Rhizophora mucronata_Transcriptome.</title>
        <authorList>
            <person name="Meera S.P."/>
            <person name="Sreeshan A."/>
            <person name="Augustine A."/>
        </authorList>
    </citation>
    <scope>NUCLEOTIDE SEQUENCE</scope>
    <source>
        <tissue evidence="1">Leaf</tissue>
    </source>
</reference>
<organism evidence="1">
    <name type="scientific">Rhizophora mucronata</name>
    <name type="common">Asiatic mangrove</name>
    <dbReference type="NCBI Taxonomy" id="61149"/>
    <lineage>
        <taxon>Eukaryota</taxon>
        <taxon>Viridiplantae</taxon>
        <taxon>Streptophyta</taxon>
        <taxon>Embryophyta</taxon>
        <taxon>Tracheophyta</taxon>
        <taxon>Spermatophyta</taxon>
        <taxon>Magnoliopsida</taxon>
        <taxon>eudicotyledons</taxon>
        <taxon>Gunneridae</taxon>
        <taxon>Pentapetalae</taxon>
        <taxon>rosids</taxon>
        <taxon>fabids</taxon>
        <taxon>Malpighiales</taxon>
        <taxon>Rhizophoraceae</taxon>
        <taxon>Rhizophora</taxon>
    </lineage>
</organism>
<dbReference type="AlphaFoldDB" id="A0A2P2P7X9"/>
<proteinExistence type="predicted"/>
<evidence type="ECO:0000313" key="1">
    <source>
        <dbReference type="EMBL" id="MBX50789.1"/>
    </source>
</evidence>
<accession>A0A2P2P7X9</accession>
<protein>
    <submittedName>
        <fullName evidence="1">Uncharacterized protein</fullName>
    </submittedName>
</protein>
<name>A0A2P2P7X9_RHIMU</name>
<sequence length="29" mass="3434">MSQNYFNGYKSHSTYLPIKTDRLSNKRSP</sequence>
<dbReference type="EMBL" id="GGEC01070305">
    <property type="protein sequence ID" value="MBX50789.1"/>
    <property type="molecule type" value="Transcribed_RNA"/>
</dbReference>